<evidence type="ECO:0000313" key="2">
    <source>
        <dbReference type="Proteomes" id="UP000178417"/>
    </source>
</evidence>
<evidence type="ECO:0000313" key="1">
    <source>
        <dbReference type="EMBL" id="OGC21758.1"/>
    </source>
</evidence>
<comment type="caution">
    <text evidence="1">The sequence shown here is derived from an EMBL/GenBank/DDBJ whole genome shotgun (WGS) entry which is preliminary data.</text>
</comment>
<sequence>MAYEAPTIAANLSQDKMFSAQKAAYQKLKEEVPKEKQNEGTQQMSSLVWETVEGKDGSKTYKVGMQDTVYLAAASSALAEDEVESLSKNNNLRFRDKTLQVLKNKMVKLAMDTFSHNFFVAELSKMGVGVITFQMGLLGISPAEIEKLMSKAREEKNIAVKNGLAQVASEKALFGIVTGAKIV</sequence>
<accession>A0A1F4SMU2</accession>
<dbReference type="EMBL" id="MEUB01000036">
    <property type="protein sequence ID" value="OGC21758.1"/>
    <property type="molecule type" value="Genomic_DNA"/>
</dbReference>
<organism evidence="1 2">
    <name type="scientific">candidate division WOR-1 bacterium RIFOXYB2_FULL_37_13</name>
    <dbReference type="NCBI Taxonomy" id="1802579"/>
    <lineage>
        <taxon>Bacteria</taxon>
        <taxon>Bacillati</taxon>
        <taxon>Saganbacteria</taxon>
    </lineage>
</organism>
<reference evidence="1 2" key="1">
    <citation type="journal article" date="2016" name="Nat. Commun.">
        <title>Thousands of microbial genomes shed light on interconnected biogeochemical processes in an aquifer system.</title>
        <authorList>
            <person name="Anantharaman K."/>
            <person name="Brown C.T."/>
            <person name="Hug L.A."/>
            <person name="Sharon I."/>
            <person name="Castelle C.J."/>
            <person name="Probst A.J."/>
            <person name="Thomas B.C."/>
            <person name="Singh A."/>
            <person name="Wilkins M.J."/>
            <person name="Karaoz U."/>
            <person name="Brodie E.L."/>
            <person name="Williams K.H."/>
            <person name="Hubbard S.S."/>
            <person name="Banfield J.F."/>
        </authorList>
    </citation>
    <scope>NUCLEOTIDE SEQUENCE [LARGE SCALE GENOMIC DNA]</scope>
</reference>
<dbReference type="STRING" id="1802579.A2310_00430"/>
<name>A0A1F4SMU2_UNCSA</name>
<dbReference type="AlphaFoldDB" id="A0A1F4SMU2"/>
<dbReference type="Proteomes" id="UP000178417">
    <property type="component" value="Unassembled WGS sequence"/>
</dbReference>
<gene>
    <name evidence="1" type="ORF">A2310_00430</name>
</gene>
<proteinExistence type="predicted"/>
<protein>
    <submittedName>
        <fullName evidence="1">Uncharacterized protein</fullName>
    </submittedName>
</protein>